<keyword evidence="4" id="KW-0809">Transit peptide</keyword>
<keyword evidence="2" id="KW-0150">Chloroplast</keyword>
<feature type="compositionally biased region" description="Acidic residues" evidence="5">
    <location>
        <begin position="105"/>
        <end position="119"/>
    </location>
</feature>
<dbReference type="PANTHER" id="PTHR33415:SF15">
    <property type="entry name" value="PROTEIN DCL HOMOLOG, CHLOROPLASTIC"/>
    <property type="match status" value="1"/>
</dbReference>
<evidence type="ECO:0000256" key="5">
    <source>
        <dbReference type="SAM" id="MobiDB-lite"/>
    </source>
</evidence>
<sequence length="243" mass="27534">MTGVVSAPGSALRHVRVLRSPALPRFSPLAMPFSFRRAAAAPPSSVCALRTGSGGGKVRSQEALGSEFVRRPIVSPAKDLAGDSGEDEASGEAERTQLSGRGAEDSEEEVEEEEEEEEWVDWEDKILEDTVPLVGFVRMILHSQRYQSGDRFSPEHERTILEKLLPYHPEFEKKTGCGIDYITVGYHPDFQRSRCLFIVRKDGELVDFSYWKCIKGLIRKKYPLYADSFILRHFRRQRQTDGR</sequence>
<dbReference type="Gramene" id="KCW66407">
    <property type="protein sequence ID" value="KCW66407"/>
    <property type="gene ID" value="EUGRSUZ_F00221"/>
</dbReference>
<name>A0A059BJM4_EUCGR</name>
<protein>
    <recommendedName>
        <fullName evidence="7">Protein DCL, chloroplastic</fullName>
    </recommendedName>
</protein>
<organism evidence="6">
    <name type="scientific">Eucalyptus grandis</name>
    <name type="common">Flooded gum</name>
    <dbReference type="NCBI Taxonomy" id="71139"/>
    <lineage>
        <taxon>Eukaryota</taxon>
        <taxon>Viridiplantae</taxon>
        <taxon>Streptophyta</taxon>
        <taxon>Embryophyta</taxon>
        <taxon>Tracheophyta</taxon>
        <taxon>Spermatophyta</taxon>
        <taxon>Magnoliopsida</taxon>
        <taxon>eudicotyledons</taxon>
        <taxon>Gunneridae</taxon>
        <taxon>Pentapetalae</taxon>
        <taxon>rosids</taxon>
        <taxon>malvids</taxon>
        <taxon>Myrtales</taxon>
        <taxon>Myrtaceae</taxon>
        <taxon>Myrtoideae</taxon>
        <taxon>Eucalypteae</taxon>
        <taxon>Eucalyptus</taxon>
    </lineage>
</organism>
<comment type="subcellular location">
    <subcellularLocation>
        <location evidence="1">Plastid</location>
        <location evidence="1">Chloroplast</location>
    </subcellularLocation>
</comment>
<evidence type="ECO:0000313" key="6">
    <source>
        <dbReference type="EMBL" id="KCW66407.1"/>
    </source>
</evidence>
<proteinExistence type="predicted"/>
<dbReference type="FunFam" id="3.10.450.40:FF:000008">
    <property type="entry name" value="Protein DCL, chloroplastic"/>
    <property type="match status" value="1"/>
</dbReference>
<evidence type="ECO:0000256" key="4">
    <source>
        <dbReference type="ARBA" id="ARBA00022946"/>
    </source>
</evidence>
<dbReference type="InterPro" id="IPR044673">
    <property type="entry name" value="DCL-like"/>
</dbReference>
<dbReference type="eggNOG" id="ENOG502RXJ7">
    <property type="taxonomic scope" value="Eukaryota"/>
</dbReference>
<evidence type="ECO:0000256" key="3">
    <source>
        <dbReference type="ARBA" id="ARBA00022640"/>
    </source>
</evidence>
<dbReference type="Gene3D" id="3.10.450.40">
    <property type="match status" value="1"/>
</dbReference>
<evidence type="ECO:0000256" key="1">
    <source>
        <dbReference type="ARBA" id="ARBA00004229"/>
    </source>
</evidence>
<accession>A0A059BJM4</accession>
<dbReference type="Pfam" id="PF11523">
    <property type="entry name" value="DUF3223"/>
    <property type="match status" value="1"/>
</dbReference>
<gene>
    <name evidence="6" type="ORF">EUGRSUZ_F00221</name>
</gene>
<dbReference type="GO" id="GO:0009507">
    <property type="term" value="C:chloroplast"/>
    <property type="evidence" value="ECO:0000318"/>
    <property type="project" value="GO_Central"/>
</dbReference>
<dbReference type="EMBL" id="KK198758">
    <property type="protein sequence ID" value="KCW66407.1"/>
    <property type="molecule type" value="Genomic_DNA"/>
</dbReference>
<dbReference type="AlphaFoldDB" id="A0A059BJM4"/>
<dbReference type="STRING" id="71139.A0A059BJM4"/>
<evidence type="ECO:0008006" key="7">
    <source>
        <dbReference type="Google" id="ProtNLM"/>
    </source>
</evidence>
<dbReference type="GO" id="GO:1901259">
    <property type="term" value="P:chloroplast rRNA processing"/>
    <property type="evidence" value="ECO:0000318"/>
    <property type="project" value="GO_Central"/>
</dbReference>
<dbReference type="InParanoid" id="A0A059BJM4"/>
<evidence type="ECO:0000256" key="2">
    <source>
        <dbReference type="ARBA" id="ARBA00022528"/>
    </source>
</evidence>
<feature type="region of interest" description="Disordered" evidence="5">
    <location>
        <begin position="75"/>
        <end position="119"/>
    </location>
</feature>
<dbReference type="FunCoup" id="A0A059BJM4">
    <property type="interactions" value="2092"/>
</dbReference>
<dbReference type="GO" id="GO:0009658">
    <property type="term" value="P:chloroplast organization"/>
    <property type="evidence" value="ECO:0000318"/>
    <property type="project" value="GO_Central"/>
</dbReference>
<reference evidence="6" key="1">
    <citation type="submission" date="2013-07" db="EMBL/GenBank/DDBJ databases">
        <title>The genome of Eucalyptus grandis.</title>
        <authorList>
            <person name="Schmutz J."/>
            <person name="Hayes R."/>
            <person name="Myburg A."/>
            <person name="Tuskan G."/>
            <person name="Grattapaglia D."/>
            <person name="Rokhsar D.S."/>
        </authorList>
    </citation>
    <scope>NUCLEOTIDE SEQUENCE</scope>
    <source>
        <tissue evidence="6">Leaf extractions</tissue>
    </source>
</reference>
<dbReference type="PANTHER" id="PTHR33415">
    <property type="entry name" value="PROTEIN EMBRYO DEFECTIVE 514"/>
    <property type="match status" value="1"/>
</dbReference>
<dbReference type="OMA" id="PFHPECE"/>
<keyword evidence="3" id="KW-0934">Plastid</keyword>